<keyword evidence="2" id="KW-1185">Reference proteome</keyword>
<comment type="caution">
    <text evidence="1">The sequence shown here is derived from an EMBL/GenBank/DDBJ whole genome shotgun (WGS) entry which is preliminary data.</text>
</comment>
<sequence length="139" mass="14784">MGSRTSGTGTYGTQRNRTPTTEGASPEVEDSEDRGQRKVEERSTQRFWAPLPLARFPPCPGSGRCAGQGSWVRGAAGETRKADPGAALDSQTQTCDQGHTEGSDFCVGSSQGFNFQMPDSSPPPDPPGRLVDQAVVPTW</sequence>
<proteinExistence type="predicted"/>
<dbReference type="EMBL" id="CM043031">
    <property type="protein sequence ID" value="KAI4583779.1"/>
    <property type="molecule type" value="Genomic_DNA"/>
</dbReference>
<reference evidence="1" key="1">
    <citation type="submission" date="2022-03" db="EMBL/GenBank/DDBJ databases">
        <title>Genomic analyses of argali, domestic sheep and their hybrids provide insights into chromosomal evolution, heterosis and genetic basis of agronomic traits.</title>
        <authorList>
            <person name="Li M."/>
        </authorList>
    </citation>
    <scope>NUCLEOTIDE SEQUENCE</scope>
    <source>
        <strain evidence="1">F1 hybrid</strain>
    </source>
</reference>
<gene>
    <name evidence="1" type="ORF">MJG53_007058</name>
</gene>
<organism evidence="1 2">
    <name type="scientific">Ovis ammon polii x Ovis aries</name>
    <dbReference type="NCBI Taxonomy" id="2918886"/>
    <lineage>
        <taxon>Eukaryota</taxon>
        <taxon>Metazoa</taxon>
        <taxon>Chordata</taxon>
        <taxon>Craniata</taxon>
        <taxon>Vertebrata</taxon>
        <taxon>Euteleostomi</taxon>
        <taxon>Mammalia</taxon>
        <taxon>Eutheria</taxon>
        <taxon>Laurasiatheria</taxon>
        <taxon>Artiodactyla</taxon>
        <taxon>Ruminantia</taxon>
        <taxon>Pecora</taxon>
        <taxon>Bovidae</taxon>
        <taxon>Caprinae</taxon>
        <taxon>Ovis</taxon>
    </lineage>
</organism>
<name>A0ACB9V2F7_9CETA</name>
<evidence type="ECO:0000313" key="2">
    <source>
        <dbReference type="Proteomes" id="UP001057279"/>
    </source>
</evidence>
<protein>
    <submittedName>
        <fullName evidence="1">Uncharacterized protein</fullName>
    </submittedName>
</protein>
<evidence type="ECO:0000313" key="1">
    <source>
        <dbReference type="EMBL" id="KAI4583779.1"/>
    </source>
</evidence>
<dbReference type="Proteomes" id="UP001057279">
    <property type="component" value="Linkage Group LG06"/>
</dbReference>
<accession>A0ACB9V2F7</accession>